<dbReference type="Proteomes" id="UP001183388">
    <property type="component" value="Unassembled WGS sequence"/>
</dbReference>
<evidence type="ECO:0000256" key="2">
    <source>
        <dbReference type="ARBA" id="ARBA00022729"/>
    </source>
</evidence>
<dbReference type="PROSITE" id="PS51257">
    <property type="entry name" value="PROKAR_LIPOPROTEIN"/>
    <property type="match status" value="1"/>
</dbReference>
<dbReference type="Pfam" id="PF13458">
    <property type="entry name" value="Peripla_BP_6"/>
    <property type="match status" value="1"/>
</dbReference>
<evidence type="ECO:0000259" key="4">
    <source>
        <dbReference type="Pfam" id="PF13458"/>
    </source>
</evidence>
<keyword evidence="6" id="KW-1185">Reference proteome</keyword>
<evidence type="ECO:0000313" key="6">
    <source>
        <dbReference type="Proteomes" id="UP001183388"/>
    </source>
</evidence>
<keyword evidence="2 3" id="KW-0732">Signal</keyword>
<dbReference type="EMBL" id="JAVREN010000051">
    <property type="protein sequence ID" value="MDT0309973.1"/>
    <property type="molecule type" value="Genomic_DNA"/>
</dbReference>
<evidence type="ECO:0000256" key="3">
    <source>
        <dbReference type="SAM" id="SignalP"/>
    </source>
</evidence>
<sequence>MRKTYAKTTSAVLAAALLGTTAACASDGGSGEGDGTVTVGAILSMSGVYSTLGPPAKNAMQMGLEALNERGFEVDGRQYEMRIEFADDRSDAATSGVTALRELAQAEEVPVVAYGLGSDTYVPQLERTPLPMVNIIDSVYPSILDLSDHFFRTRGDSPTYVPGCLYYARQELDVDSISVITAAGEAYGEGLTQLVEQSAEREGVDIAASTEFPLGATDYSNAIDRAVAADPDAIYLSSVTAVILPVLKQLRQSGWDGPVLHSAGVNPEQAEAILGGGFNSIMEDNYDCAGTMPATSDNPATVAFAEDYVERYNEYPQDLTMWAYDFPFIVAEAMAQAGTTTDREAIEAALHEIGVPEGTVSGWLPGQDGQLFTERMARTESEVSTWCSEGQTLGSVMRFDVEDGQVVEPELVEDPCA</sequence>
<dbReference type="PANTHER" id="PTHR30483">
    <property type="entry name" value="LEUCINE-SPECIFIC-BINDING PROTEIN"/>
    <property type="match status" value="1"/>
</dbReference>
<dbReference type="InterPro" id="IPR051010">
    <property type="entry name" value="BCAA_transport"/>
</dbReference>
<name>A0ABU2LFD2_9ACTN</name>
<dbReference type="SUPFAM" id="SSF53822">
    <property type="entry name" value="Periplasmic binding protein-like I"/>
    <property type="match status" value="1"/>
</dbReference>
<protein>
    <submittedName>
        <fullName evidence="5">ABC transporter substrate-binding protein</fullName>
    </submittedName>
</protein>
<dbReference type="Gene3D" id="3.40.50.2300">
    <property type="match status" value="2"/>
</dbReference>
<comment type="caution">
    <text evidence="5">The sequence shown here is derived from an EMBL/GenBank/DDBJ whole genome shotgun (WGS) entry which is preliminary data.</text>
</comment>
<evidence type="ECO:0000256" key="1">
    <source>
        <dbReference type="ARBA" id="ARBA00010062"/>
    </source>
</evidence>
<feature type="domain" description="Leucine-binding protein" evidence="4">
    <location>
        <begin position="36"/>
        <end position="357"/>
    </location>
</feature>
<reference evidence="6" key="1">
    <citation type="submission" date="2023-07" db="EMBL/GenBank/DDBJ databases">
        <title>30 novel species of actinomycetes from the DSMZ collection.</title>
        <authorList>
            <person name="Nouioui I."/>
        </authorList>
    </citation>
    <scope>NUCLEOTIDE SEQUENCE [LARGE SCALE GENOMIC DNA]</scope>
    <source>
        <strain evidence="6">DSM 44917</strain>
    </source>
</reference>
<feature type="signal peptide" evidence="3">
    <location>
        <begin position="1"/>
        <end position="25"/>
    </location>
</feature>
<dbReference type="RefSeq" id="WP_311632946.1">
    <property type="nucleotide sequence ID" value="NZ_JAVREN010000051.1"/>
</dbReference>
<organism evidence="5 6">
    <name type="scientific">Streptomyces boetiae</name>
    <dbReference type="NCBI Taxonomy" id="3075541"/>
    <lineage>
        <taxon>Bacteria</taxon>
        <taxon>Bacillati</taxon>
        <taxon>Actinomycetota</taxon>
        <taxon>Actinomycetes</taxon>
        <taxon>Kitasatosporales</taxon>
        <taxon>Streptomycetaceae</taxon>
        <taxon>Streptomyces</taxon>
    </lineage>
</organism>
<dbReference type="PANTHER" id="PTHR30483:SF6">
    <property type="entry name" value="PERIPLASMIC BINDING PROTEIN OF ABC TRANSPORTER FOR NATURAL AMINO ACIDS"/>
    <property type="match status" value="1"/>
</dbReference>
<gene>
    <name evidence="5" type="ORF">RM780_23895</name>
</gene>
<proteinExistence type="inferred from homology"/>
<dbReference type="InterPro" id="IPR028082">
    <property type="entry name" value="Peripla_BP_I"/>
</dbReference>
<dbReference type="InterPro" id="IPR028081">
    <property type="entry name" value="Leu-bd"/>
</dbReference>
<evidence type="ECO:0000313" key="5">
    <source>
        <dbReference type="EMBL" id="MDT0309973.1"/>
    </source>
</evidence>
<comment type="similarity">
    <text evidence="1">Belongs to the leucine-binding protein family.</text>
</comment>
<accession>A0ABU2LFD2</accession>
<feature type="chain" id="PRO_5046628930" evidence="3">
    <location>
        <begin position="26"/>
        <end position="417"/>
    </location>
</feature>